<comment type="similarity">
    <text evidence="4">Belongs to the MqnA/MqnD family. MqnA subfamily.</text>
</comment>
<dbReference type="GO" id="GO:0009234">
    <property type="term" value="P:menaquinone biosynthetic process"/>
    <property type="evidence" value="ECO:0007669"/>
    <property type="project" value="UniProtKB-UniRule"/>
</dbReference>
<dbReference type="GO" id="GO:0016836">
    <property type="term" value="F:hydro-lyase activity"/>
    <property type="evidence" value="ECO:0007669"/>
    <property type="project" value="UniProtKB-UniRule"/>
</dbReference>
<accession>A0AA35CHL0</accession>
<dbReference type="EC" id="4.2.1.151" evidence="4"/>
<protein>
    <recommendedName>
        <fullName evidence="4">Chorismate dehydratase</fullName>
        <ecNumber evidence="4">4.2.1.151</ecNumber>
    </recommendedName>
    <alternativeName>
        <fullName evidence="4">Menaquinone biosynthetic enzyme MqnA</fullName>
    </alternativeName>
</protein>
<dbReference type="EMBL" id="AP025628">
    <property type="protein sequence ID" value="BDG59129.1"/>
    <property type="molecule type" value="Genomic_DNA"/>
</dbReference>
<gene>
    <name evidence="4 5" type="primary">mqnA</name>
    <name evidence="5" type="ORF">caldi_02190</name>
</gene>
<dbReference type="PANTHER" id="PTHR37690:SF1">
    <property type="entry name" value="CHORISMATE DEHYDRATASE"/>
    <property type="match status" value="1"/>
</dbReference>
<evidence type="ECO:0000313" key="6">
    <source>
        <dbReference type="Proteomes" id="UP001163687"/>
    </source>
</evidence>
<organism evidence="5 6">
    <name type="scientific">Caldinitratiruptor microaerophilus</name>
    <dbReference type="NCBI Taxonomy" id="671077"/>
    <lineage>
        <taxon>Bacteria</taxon>
        <taxon>Bacillati</taxon>
        <taxon>Bacillota</taxon>
        <taxon>Clostridia</taxon>
        <taxon>Eubacteriales</taxon>
        <taxon>Symbiobacteriaceae</taxon>
        <taxon>Caldinitratiruptor</taxon>
    </lineage>
</organism>
<evidence type="ECO:0000256" key="4">
    <source>
        <dbReference type="HAMAP-Rule" id="MF_00995"/>
    </source>
</evidence>
<keyword evidence="6" id="KW-1185">Reference proteome</keyword>
<dbReference type="CDD" id="cd13634">
    <property type="entry name" value="PBP2_Sco4506"/>
    <property type="match status" value="1"/>
</dbReference>
<evidence type="ECO:0000256" key="3">
    <source>
        <dbReference type="ARBA" id="ARBA00023239"/>
    </source>
</evidence>
<keyword evidence="3 4" id="KW-0456">Lyase</keyword>
<evidence type="ECO:0000256" key="2">
    <source>
        <dbReference type="ARBA" id="ARBA00022428"/>
    </source>
</evidence>
<dbReference type="InterPro" id="IPR030868">
    <property type="entry name" value="MqnA"/>
</dbReference>
<reference evidence="5" key="1">
    <citation type="submission" date="2022-03" db="EMBL/GenBank/DDBJ databases">
        <title>Complete genome sequence of Caldinitratiruptor microaerophilus.</title>
        <authorList>
            <person name="Mukaiyama R."/>
            <person name="Nishiyama T."/>
            <person name="Ueda K."/>
        </authorList>
    </citation>
    <scope>NUCLEOTIDE SEQUENCE</scope>
    <source>
        <strain evidence="5">JCM 16183</strain>
    </source>
</reference>
<comment type="function">
    <text evidence="4">Catalyzes the dehydration of chorismate into 3-[(1-carboxyvinyl)oxy]benzoate, a step in the biosynthesis of menaquinone (MK, vitamin K2).</text>
</comment>
<comment type="catalytic activity">
    <reaction evidence="4">
        <text>chorismate = 3-[(1-carboxyvinyl)-oxy]benzoate + H2O</text>
        <dbReference type="Rhea" id="RHEA:40051"/>
        <dbReference type="ChEBI" id="CHEBI:15377"/>
        <dbReference type="ChEBI" id="CHEBI:29748"/>
        <dbReference type="ChEBI" id="CHEBI:76981"/>
        <dbReference type="EC" id="4.2.1.151"/>
    </reaction>
</comment>
<comment type="pathway">
    <text evidence="1 4">Quinol/quinone metabolism; menaquinone biosynthesis.</text>
</comment>
<evidence type="ECO:0000256" key="1">
    <source>
        <dbReference type="ARBA" id="ARBA00004863"/>
    </source>
</evidence>
<keyword evidence="2 4" id="KW-0474">Menaquinone biosynthesis</keyword>
<dbReference type="AlphaFoldDB" id="A0AA35CHL0"/>
<dbReference type="SUPFAM" id="SSF53850">
    <property type="entry name" value="Periplasmic binding protein-like II"/>
    <property type="match status" value="1"/>
</dbReference>
<dbReference type="Proteomes" id="UP001163687">
    <property type="component" value="Chromosome"/>
</dbReference>
<dbReference type="RefSeq" id="WP_264843244.1">
    <property type="nucleotide sequence ID" value="NZ_AP025628.1"/>
</dbReference>
<dbReference type="InterPro" id="IPR003773">
    <property type="entry name" value="Menaquinone_biosynth"/>
</dbReference>
<dbReference type="PANTHER" id="PTHR37690">
    <property type="entry name" value="CHORISMATE DEHYDRATASE"/>
    <property type="match status" value="1"/>
</dbReference>
<name>A0AA35CHL0_9FIRM</name>
<dbReference type="HAMAP" id="MF_00995">
    <property type="entry name" value="MqnA"/>
    <property type="match status" value="1"/>
</dbReference>
<proteinExistence type="inferred from homology"/>
<sequence>MALETWPGAALARTPEAGALWRLGPVRLGYIDYLNTLPVYFGIEQGIIDLPVAVRRGVPSELNRLFLDGSLDITPISSIEFGRHADRCVLLPDLSISADGRVASILLFHRVPLPRVRRVALTTASATSVVLTRIILERHLGLVPEYVRMAPDLDAMLAGADAALMIGDDALLADQARREGRYPGVLALDLGEAWKEMTGLPMVYALWVIRAEFARRSPEGVWLVGRLLQESQAYSWTHRDALLAEARRRRHLPEPVIEDYFRLIRHEFGPRYREALLTFFRHAHALGELAEVPVLRVWGEEGR</sequence>
<evidence type="ECO:0000313" key="5">
    <source>
        <dbReference type="EMBL" id="BDG59129.1"/>
    </source>
</evidence>
<dbReference type="Pfam" id="PF02621">
    <property type="entry name" value="VitK2_biosynth"/>
    <property type="match status" value="1"/>
</dbReference>
<dbReference type="KEGG" id="cmic:caldi_02190"/>
<dbReference type="Gene3D" id="3.40.190.10">
    <property type="entry name" value="Periplasmic binding protein-like II"/>
    <property type="match status" value="2"/>
</dbReference>